<protein>
    <submittedName>
        <fullName evidence="1">Uncharacterized protein</fullName>
    </submittedName>
</protein>
<dbReference type="Proteomes" id="UP000298337">
    <property type="component" value="Unassembled WGS sequence"/>
</dbReference>
<accession>A0A4Z0P7J8</accession>
<comment type="caution">
    <text evidence="1">The sequence shown here is derived from an EMBL/GenBank/DDBJ whole genome shotgun (WGS) entry which is preliminary data.</text>
</comment>
<dbReference type="AlphaFoldDB" id="A0A4Z0P7J8"/>
<gene>
    <name evidence="1" type="ORF">EU556_11150</name>
</gene>
<organism evidence="1 2">
    <name type="scientific">Hymenobacter fodinae</name>
    <dbReference type="NCBI Taxonomy" id="2510796"/>
    <lineage>
        <taxon>Bacteria</taxon>
        <taxon>Pseudomonadati</taxon>
        <taxon>Bacteroidota</taxon>
        <taxon>Cytophagia</taxon>
        <taxon>Cytophagales</taxon>
        <taxon>Hymenobacteraceae</taxon>
        <taxon>Hymenobacter</taxon>
    </lineage>
</organism>
<sequence>MEKYNTLRLAGEQWHNNPRQITKEQFELLQESLGELGDLSGVVHDLNSNQYVGGNQRSVVFEGCEIELTETFDEPTATGTVALGYIIYQGEKYAYRQVRWEEEQCRKALILANAAGGTWDMDELANSWDDLPLFDWGVPVPKTIVELGEEEYQEKEITEPLETKHECPSCGFKY</sequence>
<dbReference type="EMBL" id="SRLA01000002">
    <property type="protein sequence ID" value="TGE08271.1"/>
    <property type="molecule type" value="Genomic_DNA"/>
</dbReference>
<evidence type="ECO:0000313" key="2">
    <source>
        <dbReference type="Proteomes" id="UP000298337"/>
    </source>
</evidence>
<keyword evidence="2" id="KW-1185">Reference proteome</keyword>
<name>A0A4Z0P7J8_9BACT</name>
<dbReference type="OrthoDB" id="1273118at2"/>
<dbReference type="RefSeq" id="WP_135434140.1">
    <property type="nucleotide sequence ID" value="NZ_SRLA01000002.1"/>
</dbReference>
<reference evidence="1 2" key="1">
    <citation type="submission" date="2019-04" db="EMBL/GenBank/DDBJ databases">
        <authorList>
            <person name="Feng G."/>
            <person name="Zhang J."/>
            <person name="Zhu H."/>
        </authorList>
    </citation>
    <scope>NUCLEOTIDE SEQUENCE [LARGE SCALE GENOMIC DNA]</scope>
    <source>
        <strain evidence="1 2">92R-1</strain>
    </source>
</reference>
<proteinExistence type="predicted"/>
<evidence type="ECO:0000313" key="1">
    <source>
        <dbReference type="EMBL" id="TGE08271.1"/>
    </source>
</evidence>